<dbReference type="InterPro" id="IPR001638">
    <property type="entry name" value="Solute-binding_3/MltF_N"/>
</dbReference>
<dbReference type="OrthoDB" id="4633994at2"/>
<dbReference type="Proteomes" id="UP000253792">
    <property type="component" value="Unassembled WGS sequence"/>
</dbReference>
<dbReference type="PANTHER" id="PTHR35936:SF17">
    <property type="entry name" value="ARGININE-BINDING EXTRACELLULAR PROTEIN ARTP"/>
    <property type="match status" value="1"/>
</dbReference>
<evidence type="ECO:0000259" key="7">
    <source>
        <dbReference type="SMART" id="SM00062"/>
    </source>
</evidence>
<dbReference type="GO" id="GO:0030313">
    <property type="term" value="C:cell envelope"/>
    <property type="evidence" value="ECO:0007669"/>
    <property type="project" value="UniProtKB-SubCell"/>
</dbReference>
<accession>A0A369LD89</accession>
<organism evidence="8 9">
    <name type="scientific">Senegalimassilia anaerobia</name>
    <dbReference type="NCBI Taxonomy" id="1473216"/>
    <lineage>
        <taxon>Bacteria</taxon>
        <taxon>Bacillati</taxon>
        <taxon>Actinomycetota</taxon>
        <taxon>Coriobacteriia</taxon>
        <taxon>Coriobacteriales</taxon>
        <taxon>Coriobacteriaceae</taxon>
        <taxon>Senegalimassilia</taxon>
    </lineage>
</organism>
<evidence type="ECO:0000256" key="4">
    <source>
        <dbReference type="RuleBase" id="RU003744"/>
    </source>
</evidence>
<protein>
    <submittedName>
        <fullName evidence="8">ABC transporter substrate-binding protein</fullName>
    </submittedName>
</protein>
<dbReference type="SUPFAM" id="SSF53850">
    <property type="entry name" value="Periplasmic binding protein-like II"/>
    <property type="match status" value="1"/>
</dbReference>
<dbReference type="AlphaFoldDB" id="A0A369LD89"/>
<dbReference type="Pfam" id="PF00497">
    <property type="entry name" value="SBP_bac_3"/>
    <property type="match status" value="1"/>
</dbReference>
<dbReference type="RefSeq" id="WP_114620429.1">
    <property type="nucleotide sequence ID" value="NZ_PPTP01000003.1"/>
</dbReference>
<proteinExistence type="inferred from homology"/>
<evidence type="ECO:0000256" key="2">
    <source>
        <dbReference type="ARBA" id="ARBA00010333"/>
    </source>
</evidence>
<comment type="similarity">
    <text evidence="2 4">Belongs to the bacterial solute-binding protein 3 family.</text>
</comment>
<evidence type="ECO:0000313" key="8">
    <source>
        <dbReference type="EMBL" id="RDB56115.1"/>
    </source>
</evidence>
<evidence type="ECO:0000256" key="1">
    <source>
        <dbReference type="ARBA" id="ARBA00004196"/>
    </source>
</evidence>
<feature type="chain" id="PRO_5038994904" evidence="6">
    <location>
        <begin position="25"/>
        <end position="348"/>
    </location>
</feature>
<dbReference type="PANTHER" id="PTHR35936">
    <property type="entry name" value="MEMBRANE-BOUND LYTIC MUREIN TRANSGLYCOSYLASE F"/>
    <property type="match status" value="1"/>
</dbReference>
<dbReference type="PROSITE" id="PS01039">
    <property type="entry name" value="SBP_BACTERIAL_3"/>
    <property type="match status" value="1"/>
</dbReference>
<dbReference type="PROSITE" id="PS51257">
    <property type="entry name" value="PROKAR_LIPOPROTEIN"/>
    <property type="match status" value="1"/>
</dbReference>
<comment type="caution">
    <text evidence="8">The sequence shown here is derived from an EMBL/GenBank/DDBJ whole genome shotgun (WGS) entry which is preliminary data.</text>
</comment>
<name>A0A369LD89_9ACTN</name>
<dbReference type="CDD" id="cd13530">
    <property type="entry name" value="PBP2_peptides_like"/>
    <property type="match status" value="1"/>
</dbReference>
<reference evidence="8 9" key="1">
    <citation type="journal article" date="2018" name="Elife">
        <title>Discovery and characterization of a prevalent human gut bacterial enzyme sufficient for the inactivation of a family of plant toxins.</title>
        <authorList>
            <person name="Koppel N."/>
            <person name="Bisanz J.E."/>
            <person name="Pandelia M.E."/>
            <person name="Turnbaugh P.J."/>
            <person name="Balskus E.P."/>
        </authorList>
    </citation>
    <scope>NUCLEOTIDE SEQUENCE [LARGE SCALE GENOMIC DNA]</scope>
    <source>
        <strain evidence="9">anaerobia AP69FAA</strain>
    </source>
</reference>
<keyword evidence="9" id="KW-1185">Reference proteome</keyword>
<gene>
    <name evidence="8" type="ORF">C1880_04280</name>
</gene>
<dbReference type="InterPro" id="IPR018313">
    <property type="entry name" value="SBP_3_CS"/>
</dbReference>
<evidence type="ECO:0000256" key="5">
    <source>
        <dbReference type="SAM" id="MobiDB-lite"/>
    </source>
</evidence>
<dbReference type="EMBL" id="PPTP01000003">
    <property type="protein sequence ID" value="RDB56115.1"/>
    <property type="molecule type" value="Genomic_DNA"/>
</dbReference>
<dbReference type="Gene3D" id="3.40.190.10">
    <property type="entry name" value="Periplasmic binding protein-like II"/>
    <property type="match status" value="2"/>
</dbReference>
<keyword evidence="3 6" id="KW-0732">Signal</keyword>
<evidence type="ECO:0000256" key="6">
    <source>
        <dbReference type="SAM" id="SignalP"/>
    </source>
</evidence>
<feature type="signal peptide" evidence="6">
    <location>
        <begin position="1"/>
        <end position="24"/>
    </location>
</feature>
<dbReference type="SMART" id="SM00062">
    <property type="entry name" value="PBPb"/>
    <property type="match status" value="1"/>
</dbReference>
<dbReference type="STRING" id="1034345.GCA_000236865_00409"/>
<evidence type="ECO:0000313" key="9">
    <source>
        <dbReference type="Proteomes" id="UP000253792"/>
    </source>
</evidence>
<feature type="region of interest" description="Disordered" evidence="5">
    <location>
        <begin position="299"/>
        <end position="348"/>
    </location>
</feature>
<feature type="domain" description="Solute-binding protein family 3/N-terminal" evidence="7">
    <location>
        <begin position="53"/>
        <end position="268"/>
    </location>
</feature>
<evidence type="ECO:0000256" key="3">
    <source>
        <dbReference type="ARBA" id="ARBA00022729"/>
    </source>
</evidence>
<comment type="subcellular location">
    <subcellularLocation>
        <location evidence="1">Cell envelope</location>
    </subcellularLocation>
</comment>
<sequence length="348" mass="34999">MKHLKRFAACCAAAVCCAAMLLLATGCQQQQESYTPPEATPSVSKPVIAQEGVLRVGVNANNAPLAGQPSSSTKIVGIDVDMAAALADQLGLKLEVVDVSTDAAGALTSGKVDVVMGVNKSDSPSFWTSDTYLPTAVALFAQSSNSTVPANSASTKIAAQVSSNSAWAVTNEFDNSTITTTEDLKSAFSALESGKVQYVAADAVVGSYVSNNAGMDVHMVALMQQASGYCVGVLDGNTQLKQAVSNALSAMNSNGVSSVIQKKWLGTAMDLSGIKLTAGASDDKDDMGEVLNSANAAIGTLTGNTGSSTNKADSDSKTSSADSASSSADSSSTGDSSASNGAASTASN</sequence>